<dbReference type="EMBL" id="QXGC01008283">
    <property type="protein sequence ID" value="KAE9159030.1"/>
    <property type="molecule type" value="Genomic_DNA"/>
</dbReference>
<protein>
    <submittedName>
        <fullName evidence="1">Uncharacterized protein</fullName>
    </submittedName>
</protein>
<dbReference type="Proteomes" id="UP000476176">
    <property type="component" value="Unassembled WGS sequence"/>
</dbReference>
<feature type="non-terminal residue" evidence="1">
    <location>
        <position position="1"/>
    </location>
</feature>
<organism evidence="1 2">
    <name type="scientific">Phytophthora fragariae</name>
    <dbReference type="NCBI Taxonomy" id="53985"/>
    <lineage>
        <taxon>Eukaryota</taxon>
        <taxon>Sar</taxon>
        <taxon>Stramenopiles</taxon>
        <taxon>Oomycota</taxon>
        <taxon>Peronosporomycetes</taxon>
        <taxon>Peronosporales</taxon>
        <taxon>Peronosporaceae</taxon>
        <taxon>Phytophthora</taxon>
    </lineage>
</organism>
<proteinExistence type="predicted"/>
<evidence type="ECO:0000313" key="2">
    <source>
        <dbReference type="Proteomes" id="UP000476176"/>
    </source>
</evidence>
<name>A0A6G0M8D5_9STRA</name>
<evidence type="ECO:0000313" key="1">
    <source>
        <dbReference type="EMBL" id="KAE9159030.1"/>
    </source>
</evidence>
<reference evidence="1 2" key="1">
    <citation type="submission" date="2018-09" db="EMBL/GenBank/DDBJ databases">
        <title>Genomic investigation of the strawberry pathogen Phytophthora fragariae indicates pathogenicity is determined by transcriptional variation in three key races.</title>
        <authorList>
            <person name="Adams T.M."/>
            <person name="Armitage A.D."/>
            <person name="Sobczyk M.K."/>
            <person name="Bates H.J."/>
            <person name="Dunwell J.M."/>
            <person name="Nellist C.F."/>
            <person name="Harrison R.J."/>
        </authorList>
    </citation>
    <scope>NUCLEOTIDE SEQUENCE [LARGE SCALE GENOMIC DNA]</scope>
    <source>
        <strain evidence="1 2">BC-23</strain>
    </source>
</reference>
<comment type="caution">
    <text evidence="1">The sequence shown here is derived from an EMBL/GenBank/DDBJ whole genome shotgun (WGS) entry which is preliminary data.</text>
</comment>
<accession>A0A6G0M8D5</accession>
<dbReference type="AlphaFoldDB" id="A0A6G0M8D5"/>
<sequence length="61" mass="7232">KRKTKGDILPALIERVRERDEFNREIAIRTVANEENRLALERERLELEKKERAAFIQLLGS</sequence>
<gene>
    <name evidence="1" type="ORF">PF004_g31684</name>
</gene>